<feature type="region of interest" description="Disordered" evidence="1">
    <location>
        <begin position="131"/>
        <end position="157"/>
    </location>
</feature>
<evidence type="ECO:0000313" key="3">
    <source>
        <dbReference type="Proteomes" id="UP000635477"/>
    </source>
</evidence>
<sequence>MNVPSPLECVLRRRSQRPQTKKDVGRDTDTERGGSDPSQRRDKRQLDKIFGLSSSYRHDAWQQPDNRGTNGKIALIDIAQLIENASYQSTAVFVTPRVRATGVTNGCFLLDDRVFGITRVACNDRRQRTEKVYGDGKGDEGQYEKAEEDIGPSKTHV</sequence>
<feature type="region of interest" description="Disordered" evidence="1">
    <location>
        <begin position="1"/>
        <end position="45"/>
    </location>
</feature>
<reference evidence="2" key="1">
    <citation type="journal article" date="2020" name="BMC Genomics">
        <title>Correction to: Identification and distribution of gene clusters required for synthesis of sphingolipid metabolism inhibitors in diverse species of the filamentous fungus Fusarium.</title>
        <authorList>
            <person name="Kim H.S."/>
            <person name="Lohmar J.M."/>
            <person name="Busman M."/>
            <person name="Brown D.W."/>
            <person name="Naumann T.A."/>
            <person name="Divon H.H."/>
            <person name="Lysoe E."/>
            <person name="Uhlig S."/>
            <person name="Proctor R.H."/>
        </authorList>
    </citation>
    <scope>NUCLEOTIDE SEQUENCE</scope>
    <source>
        <strain evidence="2">NRRL 22465</strain>
    </source>
</reference>
<comment type="caution">
    <text evidence="2">The sequence shown here is derived from an EMBL/GenBank/DDBJ whole genome shotgun (WGS) entry which is preliminary data.</text>
</comment>
<evidence type="ECO:0000256" key="1">
    <source>
        <dbReference type="SAM" id="MobiDB-lite"/>
    </source>
</evidence>
<proteinExistence type="predicted"/>
<feature type="compositionally biased region" description="Basic and acidic residues" evidence="1">
    <location>
        <begin position="20"/>
        <end position="45"/>
    </location>
</feature>
<name>A0A8H4UP68_9HYPO</name>
<dbReference type="Proteomes" id="UP000635477">
    <property type="component" value="Unassembled WGS sequence"/>
</dbReference>
<evidence type="ECO:0000313" key="2">
    <source>
        <dbReference type="EMBL" id="KAF4980344.1"/>
    </source>
</evidence>
<protein>
    <submittedName>
        <fullName evidence="2">Uncharacterized protein</fullName>
    </submittedName>
</protein>
<dbReference type="AlphaFoldDB" id="A0A8H4UP68"/>
<keyword evidence="3" id="KW-1185">Reference proteome</keyword>
<feature type="compositionally biased region" description="Basic and acidic residues" evidence="1">
    <location>
        <begin position="131"/>
        <end position="145"/>
    </location>
</feature>
<organism evidence="2 3">
    <name type="scientific">Fusarium zealandicum</name>
    <dbReference type="NCBI Taxonomy" id="1053134"/>
    <lineage>
        <taxon>Eukaryota</taxon>
        <taxon>Fungi</taxon>
        <taxon>Dikarya</taxon>
        <taxon>Ascomycota</taxon>
        <taxon>Pezizomycotina</taxon>
        <taxon>Sordariomycetes</taxon>
        <taxon>Hypocreomycetidae</taxon>
        <taxon>Hypocreales</taxon>
        <taxon>Nectriaceae</taxon>
        <taxon>Fusarium</taxon>
        <taxon>Fusarium staphyleae species complex</taxon>
    </lineage>
</organism>
<gene>
    <name evidence="2" type="ORF">FZEAL_3625</name>
</gene>
<accession>A0A8H4UP68</accession>
<dbReference type="EMBL" id="JABEYC010000240">
    <property type="protein sequence ID" value="KAF4980344.1"/>
    <property type="molecule type" value="Genomic_DNA"/>
</dbReference>
<reference evidence="2" key="2">
    <citation type="submission" date="2020-05" db="EMBL/GenBank/DDBJ databases">
        <authorList>
            <person name="Kim H.-S."/>
            <person name="Proctor R.H."/>
            <person name="Brown D.W."/>
        </authorList>
    </citation>
    <scope>NUCLEOTIDE SEQUENCE</scope>
    <source>
        <strain evidence="2">NRRL 22465</strain>
    </source>
</reference>